<dbReference type="AlphaFoldDB" id="A0A183ECY5"/>
<dbReference type="WBParaSite" id="GPUH_0001885101-mRNA-1">
    <property type="protein sequence ID" value="GPUH_0001885101-mRNA-1"/>
    <property type="gene ID" value="GPUH_0001885101"/>
</dbReference>
<evidence type="ECO:0000313" key="1">
    <source>
        <dbReference type="EMBL" id="VDN32526.1"/>
    </source>
</evidence>
<organism evidence="3">
    <name type="scientific">Gongylonema pulchrum</name>
    <dbReference type="NCBI Taxonomy" id="637853"/>
    <lineage>
        <taxon>Eukaryota</taxon>
        <taxon>Metazoa</taxon>
        <taxon>Ecdysozoa</taxon>
        <taxon>Nematoda</taxon>
        <taxon>Chromadorea</taxon>
        <taxon>Rhabditida</taxon>
        <taxon>Spirurina</taxon>
        <taxon>Spiruromorpha</taxon>
        <taxon>Spiruroidea</taxon>
        <taxon>Gongylonematidae</taxon>
        <taxon>Gongylonema</taxon>
    </lineage>
</organism>
<reference evidence="1 2" key="2">
    <citation type="submission" date="2018-11" db="EMBL/GenBank/DDBJ databases">
        <authorList>
            <consortium name="Pathogen Informatics"/>
        </authorList>
    </citation>
    <scope>NUCLEOTIDE SEQUENCE [LARGE SCALE GENOMIC DNA]</scope>
</reference>
<reference evidence="3" key="1">
    <citation type="submission" date="2016-06" db="UniProtKB">
        <authorList>
            <consortium name="WormBaseParasite"/>
        </authorList>
    </citation>
    <scope>IDENTIFICATION</scope>
</reference>
<accession>A0A183ECY5</accession>
<gene>
    <name evidence="1" type="ORF">GPUH_LOCUS18825</name>
</gene>
<evidence type="ECO:0000313" key="3">
    <source>
        <dbReference type="WBParaSite" id="GPUH_0001885101-mRNA-1"/>
    </source>
</evidence>
<dbReference type="Proteomes" id="UP000271098">
    <property type="component" value="Unassembled WGS sequence"/>
</dbReference>
<evidence type="ECO:0000313" key="2">
    <source>
        <dbReference type="Proteomes" id="UP000271098"/>
    </source>
</evidence>
<name>A0A183ECY5_9BILA</name>
<dbReference type="EMBL" id="UYRT01087412">
    <property type="protein sequence ID" value="VDN32526.1"/>
    <property type="molecule type" value="Genomic_DNA"/>
</dbReference>
<proteinExistence type="predicted"/>
<protein>
    <submittedName>
        <fullName evidence="3">CPSF_A domain-containing protein</fullName>
    </submittedName>
</protein>
<sequence>MSFFRDESGTVVEPDELAVGSFEHSSELDSDLCELAVYMLPSVPDAFHRKFGVGRLVGVCSTGCTLIKNLQSGDRLYGSHRNLWATVRGNIGWSVAQNFTNIVASVLDALYNLWSCCRRLVYLLQLDTEP</sequence>
<keyword evidence="2" id="KW-1185">Reference proteome</keyword>